<proteinExistence type="predicted"/>
<feature type="region of interest" description="Disordered" evidence="1">
    <location>
        <begin position="1"/>
        <end position="22"/>
    </location>
</feature>
<protein>
    <submittedName>
        <fullName evidence="2">Uncharacterized protein</fullName>
    </submittedName>
</protein>
<evidence type="ECO:0000313" key="3">
    <source>
        <dbReference type="Proteomes" id="UP001177670"/>
    </source>
</evidence>
<comment type="caution">
    <text evidence="2">The sequence shown here is derived from an EMBL/GenBank/DDBJ whole genome shotgun (WGS) entry which is preliminary data.</text>
</comment>
<dbReference type="AlphaFoldDB" id="A0AA40FRA7"/>
<name>A0AA40FRA7_9HYME</name>
<gene>
    <name evidence="2" type="ORF">K0M31_008433</name>
</gene>
<dbReference type="Proteomes" id="UP001177670">
    <property type="component" value="Unassembled WGS sequence"/>
</dbReference>
<evidence type="ECO:0000256" key="1">
    <source>
        <dbReference type="SAM" id="MobiDB-lite"/>
    </source>
</evidence>
<keyword evidence="3" id="KW-1185">Reference proteome</keyword>
<accession>A0AA40FRA7</accession>
<sequence>MEEAGKVEQNGRPAFEAFNNAPRRLKKKTDPLHAGGSLLLNTIWITLEAGAGASAAGA</sequence>
<organism evidence="2 3">
    <name type="scientific">Melipona bicolor</name>
    <dbReference type="NCBI Taxonomy" id="60889"/>
    <lineage>
        <taxon>Eukaryota</taxon>
        <taxon>Metazoa</taxon>
        <taxon>Ecdysozoa</taxon>
        <taxon>Arthropoda</taxon>
        <taxon>Hexapoda</taxon>
        <taxon>Insecta</taxon>
        <taxon>Pterygota</taxon>
        <taxon>Neoptera</taxon>
        <taxon>Endopterygota</taxon>
        <taxon>Hymenoptera</taxon>
        <taxon>Apocrita</taxon>
        <taxon>Aculeata</taxon>
        <taxon>Apoidea</taxon>
        <taxon>Anthophila</taxon>
        <taxon>Apidae</taxon>
        <taxon>Melipona</taxon>
    </lineage>
</organism>
<reference evidence="2" key="1">
    <citation type="submission" date="2021-10" db="EMBL/GenBank/DDBJ databases">
        <title>Melipona bicolor Genome sequencing and assembly.</title>
        <authorList>
            <person name="Araujo N.S."/>
            <person name="Arias M.C."/>
        </authorList>
    </citation>
    <scope>NUCLEOTIDE SEQUENCE</scope>
    <source>
        <strain evidence="2">USP_2M_L1-L4_2017</strain>
        <tissue evidence="2">Whole body</tissue>
    </source>
</reference>
<evidence type="ECO:0000313" key="2">
    <source>
        <dbReference type="EMBL" id="KAK1123736.1"/>
    </source>
</evidence>
<dbReference type="EMBL" id="JAHYIQ010000020">
    <property type="protein sequence ID" value="KAK1123736.1"/>
    <property type="molecule type" value="Genomic_DNA"/>
</dbReference>